<dbReference type="GO" id="GO:0006508">
    <property type="term" value="P:proteolysis"/>
    <property type="evidence" value="ECO:0007669"/>
    <property type="project" value="UniProtKB-KW"/>
</dbReference>
<dbReference type="InterPro" id="IPR029062">
    <property type="entry name" value="Class_I_gatase-like"/>
</dbReference>
<evidence type="ECO:0000256" key="3">
    <source>
        <dbReference type="ARBA" id="ARBA00022801"/>
    </source>
</evidence>
<dbReference type="OrthoDB" id="9778515at2"/>
<dbReference type="GO" id="GO:0008236">
    <property type="term" value="F:serine-type peptidase activity"/>
    <property type="evidence" value="ECO:0007669"/>
    <property type="project" value="UniProtKB-KW"/>
</dbReference>
<accession>A0A1E8Q8M6</accession>
<keyword evidence="6" id="KW-1185">Reference proteome</keyword>
<keyword evidence="4" id="KW-0720">Serine protease</keyword>
<protein>
    <submittedName>
        <fullName evidence="5">Peptidase E</fullName>
    </submittedName>
</protein>
<dbReference type="Pfam" id="PF03575">
    <property type="entry name" value="Peptidase_S51"/>
    <property type="match status" value="1"/>
</dbReference>
<keyword evidence="2" id="KW-0645">Protease</keyword>
<evidence type="ECO:0000256" key="2">
    <source>
        <dbReference type="ARBA" id="ARBA00022670"/>
    </source>
</evidence>
<reference evidence="5 6" key="1">
    <citation type="submission" date="2016-09" db="EMBL/GenBank/DDBJ databases">
        <title>genome sequence of Mycobacterium sp. 739 SCH.</title>
        <authorList>
            <person name="Greninger A.L."/>
            <person name="Qin X."/>
            <person name="Jerome K."/>
            <person name="Vora S."/>
            <person name="Quinn K."/>
        </authorList>
    </citation>
    <scope>NUCLEOTIDE SEQUENCE [LARGE SCALE GENOMIC DNA]</scope>
    <source>
        <strain evidence="5 6">SCH</strain>
    </source>
</reference>
<dbReference type="RefSeq" id="WP_070352095.1">
    <property type="nucleotide sequence ID" value="NZ_CP043474.1"/>
</dbReference>
<evidence type="ECO:0000313" key="5">
    <source>
        <dbReference type="EMBL" id="OFJ54806.1"/>
    </source>
</evidence>
<name>A0A1E8Q8M6_9MYCO</name>
<evidence type="ECO:0000256" key="1">
    <source>
        <dbReference type="ARBA" id="ARBA00006534"/>
    </source>
</evidence>
<dbReference type="Proteomes" id="UP000178953">
    <property type="component" value="Unassembled WGS sequence"/>
</dbReference>
<dbReference type="PANTHER" id="PTHR20842">
    <property type="entry name" value="PROTEASE S51 ALPHA-ASPARTYL DIPEPTIDASE"/>
    <property type="match status" value="1"/>
</dbReference>
<dbReference type="InterPro" id="IPR005320">
    <property type="entry name" value="Peptidase_S51"/>
</dbReference>
<organism evidence="5 6">
    <name type="scientific">Mycolicibacterium grossiae</name>
    <dbReference type="NCBI Taxonomy" id="1552759"/>
    <lineage>
        <taxon>Bacteria</taxon>
        <taxon>Bacillati</taxon>
        <taxon>Actinomycetota</taxon>
        <taxon>Actinomycetes</taxon>
        <taxon>Mycobacteriales</taxon>
        <taxon>Mycobacteriaceae</taxon>
        <taxon>Mycolicibacterium</taxon>
    </lineage>
</organism>
<dbReference type="SUPFAM" id="SSF52317">
    <property type="entry name" value="Class I glutamine amidotransferase-like"/>
    <property type="match status" value="1"/>
</dbReference>
<dbReference type="PANTHER" id="PTHR20842:SF0">
    <property type="entry name" value="ALPHA-ASPARTYL DIPEPTIDASE"/>
    <property type="match status" value="1"/>
</dbReference>
<sequence length="241" mass="25370">MPADEPTILATSGGIGDGVRTRLAFTALTDHAVELSGATGRRPRMCLLATAMGDDSAVLHYLAEAAWTRGFAPSHVSLFPMPNVADVAAHLLEQDVVWVFGGSVAGLLAMWRLHGLDDALRAAWQAGVVLTGISAGSICWHAGGTTDSFGPDLRPVTDGLGFVPYGNGVHYDSEARRRPLLHRLVGDGVLPTAYATDDGAGVLYRGTDFVEAVAEHPTAGAYRVERRGGAAVETALDVRRL</sequence>
<comment type="caution">
    <text evidence="5">The sequence shown here is derived from an EMBL/GenBank/DDBJ whole genome shotgun (WGS) entry which is preliminary data.</text>
</comment>
<keyword evidence="3" id="KW-0378">Hydrolase</keyword>
<evidence type="ECO:0000256" key="4">
    <source>
        <dbReference type="ARBA" id="ARBA00022825"/>
    </source>
</evidence>
<dbReference type="CDD" id="cd03146">
    <property type="entry name" value="GAT1_Peptidase_E"/>
    <property type="match status" value="1"/>
</dbReference>
<dbReference type="Gene3D" id="3.40.50.880">
    <property type="match status" value="1"/>
</dbReference>
<dbReference type="EMBL" id="MCHX01000009">
    <property type="protein sequence ID" value="OFJ54806.1"/>
    <property type="molecule type" value="Genomic_DNA"/>
</dbReference>
<comment type="similarity">
    <text evidence="1">Belongs to the peptidase S51 family.</text>
</comment>
<gene>
    <name evidence="5" type="ORF">BEL07_05515</name>
</gene>
<dbReference type="AlphaFoldDB" id="A0A1E8Q8M6"/>
<evidence type="ECO:0000313" key="6">
    <source>
        <dbReference type="Proteomes" id="UP000178953"/>
    </source>
</evidence>
<proteinExistence type="inferred from homology"/>